<feature type="region of interest" description="Disordered" evidence="1">
    <location>
        <begin position="1"/>
        <end position="192"/>
    </location>
</feature>
<dbReference type="EMBL" id="BAABME010001863">
    <property type="protein sequence ID" value="GAA0151851.1"/>
    <property type="molecule type" value="Genomic_DNA"/>
</dbReference>
<feature type="compositionally biased region" description="Polar residues" evidence="1">
    <location>
        <begin position="94"/>
        <end position="106"/>
    </location>
</feature>
<evidence type="ECO:0000313" key="2">
    <source>
        <dbReference type="EMBL" id="GAA0151851.1"/>
    </source>
</evidence>
<keyword evidence="3" id="KW-1185">Reference proteome</keyword>
<protein>
    <submittedName>
        <fullName evidence="2">Uncharacterized protein</fullName>
    </submittedName>
</protein>
<feature type="compositionally biased region" description="Polar residues" evidence="1">
    <location>
        <begin position="254"/>
        <end position="263"/>
    </location>
</feature>
<evidence type="ECO:0000256" key="1">
    <source>
        <dbReference type="SAM" id="MobiDB-lite"/>
    </source>
</evidence>
<accession>A0AAV3PM97</accession>
<feature type="compositionally biased region" description="Basic and acidic residues" evidence="1">
    <location>
        <begin position="107"/>
        <end position="122"/>
    </location>
</feature>
<proteinExistence type="predicted"/>
<organism evidence="2 3">
    <name type="scientific">Lithospermum erythrorhizon</name>
    <name type="common">Purple gromwell</name>
    <name type="synonym">Lithospermum officinale var. erythrorhizon</name>
    <dbReference type="NCBI Taxonomy" id="34254"/>
    <lineage>
        <taxon>Eukaryota</taxon>
        <taxon>Viridiplantae</taxon>
        <taxon>Streptophyta</taxon>
        <taxon>Embryophyta</taxon>
        <taxon>Tracheophyta</taxon>
        <taxon>Spermatophyta</taxon>
        <taxon>Magnoliopsida</taxon>
        <taxon>eudicotyledons</taxon>
        <taxon>Gunneridae</taxon>
        <taxon>Pentapetalae</taxon>
        <taxon>asterids</taxon>
        <taxon>lamiids</taxon>
        <taxon>Boraginales</taxon>
        <taxon>Boraginaceae</taxon>
        <taxon>Boraginoideae</taxon>
        <taxon>Lithospermeae</taxon>
        <taxon>Lithospermum</taxon>
    </lineage>
</organism>
<evidence type="ECO:0000313" key="3">
    <source>
        <dbReference type="Proteomes" id="UP001454036"/>
    </source>
</evidence>
<sequence length="263" mass="30043">MEENIPRRLGVSTRDQSVVGGREDQARPSALADPPKKSSRIPRMDQSKEARADTRPPRHTKEPKNIDVRTGDLHVHSQERHCQNSPHQLAPSVGTRNPPLQISNHASDSRRLSEGRCRRDTVPVKGALLRKTDHEERQKPIRTPERSPIKEYPRHYTDRQPQEDQRHQKKDFPLEPSTRREVGGSGNAGLQKQVDELRTLLKGITPGRGPVKHNTLLPFSSRLRKAMMHRGFRMPKFKTFSGFGDPSNHHKSFDSQLSCQDRL</sequence>
<feature type="compositionally biased region" description="Basic and acidic residues" evidence="1">
    <location>
        <begin position="130"/>
        <end position="182"/>
    </location>
</feature>
<dbReference type="AlphaFoldDB" id="A0AAV3PM97"/>
<comment type="caution">
    <text evidence="2">The sequence shown here is derived from an EMBL/GenBank/DDBJ whole genome shotgun (WGS) entry which is preliminary data.</text>
</comment>
<feature type="region of interest" description="Disordered" evidence="1">
    <location>
        <begin position="243"/>
        <end position="263"/>
    </location>
</feature>
<gene>
    <name evidence="2" type="ORF">LIER_10479</name>
</gene>
<dbReference type="Proteomes" id="UP001454036">
    <property type="component" value="Unassembled WGS sequence"/>
</dbReference>
<reference evidence="2 3" key="1">
    <citation type="submission" date="2024-01" db="EMBL/GenBank/DDBJ databases">
        <title>The complete chloroplast genome sequence of Lithospermum erythrorhizon: insights into the phylogenetic relationship among Boraginaceae species and the maternal lineages of purple gromwells.</title>
        <authorList>
            <person name="Okada T."/>
            <person name="Watanabe K."/>
        </authorList>
    </citation>
    <scope>NUCLEOTIDE SEQUENCE [LARGE SCALE GENOMIC DNA]</scope>
</reference>
<feature type="compositionally biased region" description="Basic and acidic residues" evidence="1">
    <location>
        <begin position="42"/>
        <end position="82"/>
    </location>
</feature>
<name>A0AAV3PM97_LITER</name>